<reference evidence="2" key="1">
    <citation type="submission" date="2020-01" db="EMBL/GenBank/DDBJ databases">
        <title>Sphingomonas sp. strain CSW-10.</title>
        <authorList>
            <person name="Chen W.-M."/>
        </authorList>
    </citation>
    <scope>NUCLEOTIDE SEQUENCE [LARGE SCALE GENOMIC DNA]</scope>
    <source>
        <strain evidence="2">CCP-1</strain>
    </source>
</reference>
<keyword evidence="2" id="KW-1185">Reference proteome</keyword>
<proteinExistence type="predicted"/>
<evidence type="ECO:0000313" key="2">
    <source>
        <dbReference type="Proteomes" id="UP001517376"/>
    </source>
</evidence>
<organism evidence="1 2">
    <name type="scientific">Paragemmobacter ruber</name>
    <dbReference type="NCBI Taxonomy" id="1985673"/>
    <lineage>
        <taxon>Bacteria</taxon>
        <taxon>Pseudomonadati</taxon>
        <taxon>Pseudomonadota</taxon>
        <taxon>Alphaproteobacteria</taxon>
        <taxon>Rhodobacterales</taxon>
        <taxon>Paracoccaceae</taxon>
        <taxon>Paragemmobacter</taxon>
    </lineage>
</organism>
<sequence length="182" mass="20630">MQTEFEADLQMEDDPAISPVSFVEMKASVGSLLFLWSSIEREITKRIEQLDDGKSRIAPHTLAQKIARWESLQAVVCDERPEHRELLTEVRARLVMALELRNRITHGLVGITADPFGNRRDAHLETELNGEKRQHAHSDLEHVMRILSHMVSAIGALSDAAKQKDPRKAENAYIGIRLNHLP</sequence>
<evidence type="ECO:0000313" key="1">
    <source>
        <dbReference type="EMBL" id="NBE09603.1"/>
    </source>
</evidence>
<gene>
    <name evidence="1" type="ORF">GU920_18835</name>
</gene>
<protein>
    <recommendedName>
        <fullName evidence="3">Apea-like HEPN domain-containing protein</fullName>
    </recommendedName>
</protein>
<dbReference type="EMBL" id="JAAATW010000008">
    <property type="protein sequence ID" value="NBE09603.1"/>
    <property type="molecule type" value="Genomic_DNA"/>
</dbReference>
<comment type="caution">
    <text evidence="1">The sequence shown here is derived from an EMBL/GenBank/DDBJ whole genome shotgun (WGS) entry which is preliminary data.</text>
</comment>
<accession>A0ABW9YAV8</accession>
<dbReference type="RefSeq" id="WP_161768657.1">
    <property type="nucleotide sequence ID" value="NZ_JAAATW010000008.1"/>
</dbReference>
<name>A0ABW9YAV8_9RHOB</name>
<dbReference type="Proteomes" id="UP001517376">
    <property type="component" value="Unassembled WGS sequence"/>
</dbReference>
<evidence type="ECO:0008006" key="3">
    <source>
        <dbReference type="Google" id="ProtNLM"/>
    </source>
</evidence>